<feature type="compositionally biased region" description="Pro residues" evidence="1">
    <location>
        <begin position="96"/>
        <end position="108"/>
    </location>
</feature>
<feature type="region of interest" description="Disordered" evidence="1">
    <location>
        <begin position="1223"/>
        <end position="1364"/>
    </location>
</feature>
<organism evidence="2 3">
    <name type="scientific">Lolium multiflorum</name>
    <name type="common">Italian ryegrass</name>
    <name type="synonym">Lolium perenne subsp. multiflorum</name>
    <dbReference type="NCBI Taxonomy" id="4521"/>
    <lineage>
        <taxon>Eukaryota</taxon>
        <taxon>Viridiplantae</taxon>
        <taxon>Streptophyta</taxon>
        <taxon>Embryophyta</taxon>
        <taxon>Tracheophyta</taxon>
        <taxon>Spermatophyta</taxon>
        <taxon>Magnoliopsida</taxon>
        <taxon>Liliopsida</taxon>
        <taxon>Poales</taxon>
        <taxon>Poaceae</taxon>
        <taxon>BOP clade</taxon>
        <taxon>Pooideae</taxon>
        <taxon>Poodae</taxon>
        <taxon>Poeae</taxon>
        <taxon>Poeae Chloroplast Group 2 (Poeae type)</taxon>
        <taxon>Loliodinae</taxon>
        <taxon>Loliinae</taxon>
        <taxon>Lolium</taxon>
    </lineage>
</organism>
<reference evidence="2" key="1">
    <citation type="submission" date="2023-07" db="EMBL/GenBank/DDBJ databases">
        <title>A chromosome-level genome assembly of Lolium multiflorum.</title>
        <authorList>
            <person name="Chen Y."/>
            <person name="Copetti D."/>
            <person name="Kolliker R."/>
            <person name="Studer B."/>
        </authorList>
    </citation>
    <scope>NUCLEOTIDE SEQUENCE</scope>
    <source>
        <strain evidence="2">02402/16</strain>
        <tissue evidence="2">Leaf</tissue>
    </source>
</reference>
<gene>
    <name evidence="2" type="ORF">QYE76_061394</name>
</gene>
<feature type="region of interest" description="Disordered" evidence="1">
    <location>
        <begin position="634"/>
        <end position="827"/>
    </location>
</feature>
<dbReference type="Proteomes" id="UP001231189">
    <property type="component" value="Unassembled WGS sequence"/>
</dbReference>
<evidence type="ECO:0000313" key="2">
    <source>
        <dbReference type="EMBL" id="KAK1643589.1"/>
    </source>
</evidence>
<feature type="region of interest" description="Disordered" evidence="1">
    <location>
        <begin position="181"/>
        <end position="220"/>
    </location>
</feature>
<dbReference type="GO" id="GO:0071763">
    <property type="term" value="P:nuclear membrane organization"/>
    <property type="evidence" value="ECO:0007669"/>
    <property type="project" value="TreeGrafter"/>
</dbReference>
<evidence type="ECO:0008006" key="4">
    <source>
        <dbReference type="Google" id="ProtNLM"/>
    </source>
</evidence>
<feature type="region of interest" description="Disordered" evidence="1">
    <location>
        <begin position="1165"/>
        <end position="1184"/>
    </location>
</feature>
<feature type="compositionally biased region" description="Polar residues" evidence="1">
    <location>
        <begin position="634"/>
        <end position="667"/>
    </location>
</feature>
<feature type="region of interest" description="Disordered" evidence="1">
    <location>
        <begin position="1"/>
        <end position="36"/>
    </location>
</feature>
<feature type="region of interest" description="Disordered" evidence="1">
    <location>
        <begin position="241"/>
        <end position="266"/>
    </location>
</feature>
<feature type="compositionally biased region" description="Low complexity" evidence="1">
    <location>
        <begin position="880"/>
        <end position="891"/>
    </location>
</feature>
<name>A0AAD8S0X3_LOLMU</name>
<feature type="compositionally biased region" description="Basic and acidic residues" evidence="1">
    <location>
        <begin position="524"/>
        <end position="533"/>
    </location>
</feature>
<feature type="compositionally biased region" description="Basic and acidic residues" evidence="1">
    <location>
        <begin position="759"/>
        <end position="777"/>
    </location>
</feature>
<protein>
    <recommendedName>
        <fullName evidence="4">Nuclear pore complex protein</fullName>
    </recommendedName>
</protein>
<sequence>MEPSSYSGAGGKIRRRPFSRASAATPYDRPPAAAAAQRLAAAAAAAAGSTAAYEAAPGGDGGGGWVSRLVDPASRLIAGGASRLFSTVFRKRLAPAPAPAPAPEPPASATPGRDAEPSQDLPQPTRVGLTPAGAMAKGKDPVGTSGDKALSEVEHLLMRKTFTRVEFDRLTDLLRARTVEPDSAAQGEHHVDKTETRTRIDGTGGSTSHAMAVDHSPPANVPIRGVTSPADLAKQYMSSRYLKEPQPSSSRSQLFPGNKAEAGNTGYYRTSGAPLVQELKEFNNENPRLPLNGYMSSGLRGRSAICRMSRSPYFKGPSSYSDMTASPFSSSHARTPSLAADGRKVLKRRADFENELGSVGPIRRIRQKSNMMSHAKDAKASPWGNFPPSRTIGSNFAEGSSPHQESPSSKRLLLETGQSLRTVEKQRHSEDGISSSDNVPPVPRQPNKMAEKIFEQLNIIAPSPKDKQSGQRSVAGSPSKSMSKLPVWQDNGPKGVSDPSSSRQFQDLDGDRPNDSDLNGSTLNKDKLKKDGSSKVPSNMFQDSVNKEIKSDHVATFNKPAISWNSVSATTSRKPGFKMAVFEDLYELDDDQEAPVQSKNSVIEAEVKTTEQKFNSKINERKVQLNKFEQKVESTFSKENAISSSVSEQPRTSTSKDVSSSGLFSSSKPEKKDTPHVPANNNIGFTFPHVPPGDNTEATGSAVPLASNKDNKQTSASPFMFGAKPSSTSDLETSTTAGVKTEGRHGESLTKPTSLENTNLERRNGRERAGDVHKSPDKVLPTAPPTSTPPLHFASAASTPSLSNGLSHASPPKLSNVTPTDKPAVSPAPSTNIATFAVSSSSQPISSPVPAFPTFKFGSSTSAVAAAKSESTSTETKPASTSFFGTVGTTTEGKSAAPEPASKTSSNLNSAFNFSSNVATFSSSPLTSSSTFSSTATFSSSPAVSSGVGIASTNSAPSTTMATTPVVQSASAPAFAFSSSGNSMFGFSSPAQSTGLSTTVGGSTSQASAASTIFGSKLPQPQGTMSQSSATQFSSSFPTVATGAAASSSGPGTVSFGAAGASSSGPGSVSVGVAASSFSPGLFSFGAGIPSSGPGTVSFGAAPSSSGPGTVSLGATTSSSGPVFGNSPFGSGAAFSAGSTSAASSLTAASTSMFSSSTTASSPAAFSNPFGSTPSPPSTFTFGQTASSGGAFSFGAKSAPAFSSPSPQVYSFTSASMNSSTPQPVFGATNANTGFGTGSPGNDQMNMEDSMADDTNQAAPPQASAPVFGSSIFGQPGNSPAAPVFGQPGSSPAAPVFGAPAAQQPPGVFQFGGQQGSVQQQNPSFAPAGGSLEFQGGNFSLGSTGGGDKSGRRIIKAKRTQRKK</sequence>
<feature type="compositionally biased region" description="Low complexity" evidence="1">
    <location>
        <begin position="1304"/>
        <end position="1321"/>
    </location>
</feature>
<feature type="compositionally biased region" description="Basic residues" evidence="1">
    <location>
        <begin position="1352"/>
        <end position="1364"/>
    </location>
</feature>
<feature type="region of interest" description="Disordered" evidence="1">
    <location>
        <begin position="869"/>
        <end position="905"/>
    </location>
</feature>
<feature type="compositionally biased region" description="Basic and acidic residues" evidence="1">
    <location>
        <begin position="187"/>
        <end position="200"/>
    </location>
</feature>
<evidence type="ECO:0000313" key="3">
    <source>
        <dbReference type="Proteomes" id="UP001231189"/>
    </source>
</evidence>
<keyword evidence="3" id="KW-1185">Reference proteome</keyword>
<feature type="compositionally biased region" description="Polar residues" evidence="1">
    <location>
        <begin position="391"/>
        <end position="409"/>
    </location>
</feature>
<feature type="compositionally biased region" description="Polar residues" evidence="1">
    <location>
        <begin position="1240"/>
        <end position="1259"/>
    </location>
</feature>
<feature type="region of interest" description="Disordered" evidence="1">
    <location>
        <begin position="369"/>
        <end position="446"/>
    </location>
</feature>
<feature type="compositionally biased region" description="Polar residues" evidence="1">
    <location>
        <begin position="796"/>
        <end position="819"/>
    </location>
</feature>
<comment type="caution">
    <text evidence="2">The sequence shown here is derived from an EMBL/GenBank/DDBJ whole genome shotgun (WGS) entry which is preliminary data.</text>
</comment>
<dbReference type="PANTHER" id="PTHR33416:SF20">
    <property type="entry name" value="NUCLEAR PORE COMPLEX PROTEIN NUP1"/>
    <property type="match status" value="1"/>
</dbReference>
<feature type="compositionally biased region" description="Polar residues" evidence="1">
    <location>
        <begin position="869"/>
        <end position="879"/>
    </location>
</feature>
<accession>A0AAD8S0X3</accession>
<feature type="compositionally biased region" description="Basic and acidic residues" evidence="1">
    <location>
        <begin position="422"/>
        <end position="431"/>
    </location>
</feature>
<evidence type="ECO:0000256" key="1">
    <source>
        <dbReference type="SAM" id="MobiDB-lite"/>
    </source>
</evidence>
<dbReference type="GO" id="GO:0005635">
    <property type="term" value="C:nuclear envelope"/>
    <property type="evidence" value="ECO:0007669"/>
    <property type="project" value="TreeGrafter"/>
</dbReference>
<dbReference type="EMBL" id="JAUUTY010000004">
    <property type="protein sequence ID" value="KAK1643589.1"/>
    <property type="molecule type" value="Genomic_DNA"/>
</dbReference>
<dbReference type="PANTHER" id="PTHR33416">
    <property type="entry name" value="NUCLEAR PORE COMPLEX PROTEIN NUP1"/>
    <property type="match status" value="1"/>
</dbReference>
<feature type="region of interest" description="Disordered" evidence="1">
    <location>
        <begin position="95"/>
        <end position="147"/>
    </location>
</feature>
<proteinExistence type="predicted"/>
<feature type="compositionally biased region" description="Polar residues" evidence="1">
    <location>
        <begin position="246"/>
        <end position="255"/>
    </location>
</feature>
<feature type="compositionally biased region" description="Polar residues" evidence="1">
    <location>
        <begin position="725"/>
        <end position="738"/>
    </location>
</feature>
<feature type="compositionally biased region" description="Polar residues" evidence="1">
    <location>
        <begin position="470"/>
        <end position="482"/>
    </location>
</feature>
<feature type="region of interest" description="Disordered" evidence="1">
    <location>
        <begin position="461"/>
        <end position="541"/>
    </location>
</feature>